<evidence type="ECO:0000256" key="1">
    <source>
        <dbReference type="SAM" id="MobiDB-lite"/>
    </source>
</evidence>
<feature type="region of interest" description="Disordered" evidence="1">
    <location>
        <begin position="238"/>
        <end position="270"/>
    </location>
</feature>
<accession>A0A4V4H7T5</accession>
<keyword evidence="3" id="KW-1185">Reference proteome</keyword>
<dbReference type="Proteomes" id="UP000317650">
    <property type="component" value="Chromosome 1"/>
</dbReference>
<gene>
    <name evidence="2" type="ORF">C4D60_Mb01t32210</name>
</gene>
<evidence type="ECO:0000313" key="3">
    <source>
        <dbReference type="Proteomes" id="UP000317650"/>
    </source>
</evidence>
<evidence type="ECO:0000313" key="2">
    <source>
        <dbReference type="EMBL" id="THU64975.1"/>
    </source>
</evidence>
<protein>
    <submittedName>
        <fullName evidence="2">Uncharacterized protein</fullName>
    </submittedName>
</protein>
<sequence>MILAHTMRVEERFTRHHTAVGLGIFLLSAARFKLVLVSDGGTGSRVVPLITSDTDIGDVPRSVSWSALAMRCQCRGGFPKGRDGQLLARRPMRPVTVGYDLSKTEDSGKRVVLRCRNYAVYDRGMRLRRAGRAEVDSGSLWPRNIHGSSGQAAQRWTQAVCGRGARLKRAGCVEVTKADCGRGTRLKRAGRAKWTRASVAEEHDSSGQAGQRWTRAVCGRVTRLRRAGYVELDSGRLRPRNTAQAGGSREGGLRQSVAEGHGSGGQAAQRWTRAVCGRGTRLRRAGRAEVDSGSLWPRNTAQAGRVRRGGLGQSVAEEHGSGGQAAQRWTQVVYGRGAWLRRAGRAEVDSGSLWPRNTAQAGRPRRGGLGQSVAEEHDSGGQAAQRWTQAVCGRGTRLRRAGRAEVDSGSLWPRGMAQVGGCAEWTRTDYGRGTRLRRVGRVEVDLGSLWLRNTAQAGRVAQRWTQAYCS</sequence>
<feature type="region of interest" description="Disordered" evidence="1">
    <location>
        <begin position="352"/>
        <end position="384"/>
    </location>
</feature>
<comment type="caution">
    <text evidence="2">The sequence shown here is derived from an EMBL/GenBank/DDBJ whole genome shotgun (WGS) entry which is preliminary data.</text>
</comment>
<organism evidence="2 3">
    <name type="scientific">Musa balbisiana</name>
    <name type="common">Banana</name>
    <dbReference type="NCBI Taxonomy" id="52838"/>
    <lineage>
        <taxon>Eukaryota</taxon>
        <taxon>Viridiplantae</taxon>
        <taxon>Streptophyta</taxon>
        <taxon>Embryophyta</taxon>
        <taxon>Tracheophyta</taxon>
        <taxon>Spermatophyta</taxon>
        <taxon>Magnoliopsida</taxon>
        <taxon>Liliopsida</taxon>
        <taxon>Zingiberales</taxon>
        <taxon>Musaceae</taxon>
        <taxon>Musa</taxon>
    </lineage>
</organism>
<dbReference type="AlphaFoldDB" id="A0A4V4H7T5"/>
<name>A0A4V4H7T5_MUSBA</name>
<proteinExistence type="predicted"/>
<dbReference type="EMBL" id="PYDT01000004">
    <property type="protein sequence ID" value="THU64975.1"/>
    <property type="molecule type" value="Genomic_DNA"/>
</dbReference>
<reference evidence="2 3" key="1">
    <citation type="journal article" date="2019" name="Nat. Plants">
        <title>Genome sequencing of Musa balbisiana reveals subgenome evolution and function divergence in polyploid bananas.</title>
        <authorList>
            <person name="Yao X."/>
        </authorList>
    </citation>
    <scope>NUCLEOTIDE SEQUENCE [LARGE SCALE GENOMIC DNA]</scope>
    <source>
        <strain evidence="3">cv. DH-PKW</strain>
        <tissue evidence="2">Leaves</tissue>
    </source>
</reference>